<gene>
    <name evidence="2" type="ORF">MNB_SM-3-199</name>
</gene>
<dbReference type="Gene3D" id="3.40.50.300">
    <property type="entry name" value="P-loop containing nucleotide triphosphate hydrolases"/>
    <property type="match status" value="1"/>
</dbReference>
<dbReference type="Pfam" id="PF09820">
    <property type="entry name" value="AAA-ATPase_like"/>
    <property type="match status" value="1"/>
</dbReference>
<dbReference type="EMBL" id="FPHP01000014">
    <property type="protein sequence ID" value="SFV75023.1"/>
    <property type="molecule type" value="Genomic_DNA"/>
</dbReference>
<dbReference type="InterPro" id="IPR018631">
    <property type="entry name" value="AAA-ATPase-like_dom"/>
</dbReference>
<feature type="domain" description="AAA-ATPase-like" evidence="1">
    <location>
        <begin position="5"/>
        <end position="204"/>
    </location>
</feature>
<reference evidence="2" key="1">
    <citation type="submission" date="2016-10" db="EMBL/GenBank/DDBJ databases">
        <authorList>
            <person name="de Groot N.N."/>
        </authorList>
    </citation>
    <scope>NUCLEOTIDE SEQUENCE</scope>
</reference>
<dbReference type="PANTHER" id="PTHR34825:SF1">
    <property type="entry name" value="AAA-ATPASE-LIKE DOMAIN-CONTAINING PROTEIN"/>
    <property type="match status" value="1"/>
</dbReference>
<evidence type="ECO:0000259" key="1">
    <source>
        <dbReference type="Pfam" id="PF09820"/>
    </source>
</evidence>
<dbReference type="PANTHER" id="PTHR34825">
    <property type="entry name" value="CONSERVED PROTEIN, WITH A WEAK D-GALACTARATE DEHYDRATASE/ALTRONATE HYDROLASE DOMAIN"/>
    <property type="match status" value="1"/>
</dbReference>
<organism evidence="2">
    <name type="scientific">hydrothermal vent metagenome</name>
    <dbReference type="NCBI Taxonomy" id="652676"/>
    <lineage>
        <taxon>unclassified sequences</taxon>
        <taxon>metagenomes</taxon>
        <taxon>ecological metagenomes</taxon>
    </lineage>
</organism>
<dbReference type="InterPro" id="IPR027417">
    <property type="entry name" value="P-loop_NTPase"/>
</dbReference>
<sequence>MKKLPLGITTFSHIRDKDENYLYVDKTDIAYNLIENGKYYFLSRPRRFGKSLFLDTLSDIFLGKKELFEGLYIYDKWDFEEKYPVIRIDFAKGKILDYNDSNEKIQEILEENEKALGVKCDSEIYRRKCFSTLIEKVYEKYNQKVVILIDEYDKPILDNITNIEEVYKIRDGLANFYSVIKGSDKYIKFVFMTGVSKFSKMNLFSGLNNLQDITMMKKYATICGYTHNDIKTTFKEYLQGINLDKLKEWYNGYNYFGDPIYNPYDILLFFSNECEYKNYWWQTGNPNFLIEKLKTSTYNIPQLENIITNEETLNTFDIEEIDFVALLWQTGYLTFDKKVQKRENTLYKMKLPNKEIQLSLNELFLKYLTNQKQEIIQYQDEIYDDITLNIPHLEKTLKALFASIPYNTYVKNELAHYEGYYATVVYTYLVSLGFICIAEDVTNKGRIDLTIKLPNRIVIIEFKVDMQERALQQIKTKKYYEKYLNEEKEIYIVGICFDSKEKNIVEFQWEKISKRDSKE</sequence>
<accession>A0A1W1D319</accession>
<dbReference type="AlphaFoldDB" id="A0A1W1D319"/>
<dbReference type="Pfam" id="PF08011">
    <property type="entry name" value="PDDEXK_9"/>
    <property type="match status" value="1"/>
</dbReference>
<evidence type="ECO:0000313" key="2">
    <source>
        <dbReference type="EMBL" id="SFV75023.1"/>
    </source>
</evidence>
<proteinExistence type="predicted"/>
<name>A0A1W1D319_9ZZZZ</name>
<protein>
    <recommendedName>
        <fullName evidence="1">AAA-ATPase-like domain-containing protein</fullName>
    </recommendedName>
</protein>
<dbReference type="InterPro" id="IPR012547">
    <property type="entry name" value="PDDEXK_9"/>
</dbReference>